<reference evidence="4" key="1">
    <citation type="journal article" date="2019" name="Int. J. Syst. Evol. Microbiol.">
        <title>The Global Catalogue of Microorganisms (GCM) 10K type strain sequencing project: providing services to taxonomists for standard genome sequencing and annotation.</title>
        <authorList>
            <consortium name="The Broad Institute Genomics Platform"/>
            <consortium name="The Broad Institute Genome Sequencing Center for Infectious Disease"/>
            <person name="Wu L."/>
            <person name="Ma J."/>
        </authorList>
    </citation>
    <scope>NUCLEOTIDE SEQUENCE [LARGE SCALE GENOMIC DNA]</scope>
    <source>
        <strain evidence="4">JCM 8201</strain>
    </source>
</reference>
<dbReference type="InterPro" id="IPR001387">
    <property type="entry name" value="Cro/C1-type_HTH"/>
</dbReference>
<sequence>MPPAPHPAPSASADARTSPPLGAAGAARTGPTALRMMVGAQLRRLRERSGISREEAADAIRATHSKISRLELGRSGFKQRDLLDLLDLYGVGGAAERATLLELARQAGEPGWWQRYQDVMPGWLEPYIGLEQAAAVIRSYEVQFVHGLMQTEDYARAVISIGAEHMPENETERRVVLRLSRQRLLAAPDRPRLWAVLDEAVLRRPLGGRQVMRGQLRHLLELTEDPAVTLQVVPFRVGAHPAAGGPFTILRFPQPDLPDVVYLEQLNSALYLDKPEEVRGYLGAMDRLCVVAESAERTRETLRELLREM</sequence>
<dbReference type="CDD" id="cd00093">
    <property type="entry name" value="HTH_XRE"/>
    <property type="match status" value="1"/>
</dbReference>
<dbReference type="Proteomes" id="UP001501842">
    <property type="component" value="Unassembled WGS sequence"/>
</dbReference>
<proteinExistence type="predicted"/>
<feature type="domain" description="HTH cro/C1-type" evidence="2">
    <location>
        <begin position="42"/>
        <end position="91"/>
    </location>
</feature>
<evidence type="ECO:0000313" key="3">
    <source>
        <dbReference type="EMBL" id="GAA2726842.1"/>
    </source>
</evidence>
<dbReference type="SUPFAM" id="SSF47413">
    <property type="entry name" value="lambda repressor-like DNA-binding domains"/>
    <property type="match status" value="1"/>
</dbReference>
<dbReference type="PROSITE" id="PS50943">
    <property type="entry name" value="HTH_CROC1"/>
    <property type="match status" value="1"/>
</dbReference>
<dbReference type="Pfam" id="PF13560">
    <property type="entry name" value="HTH_31"/>
    <property type="match status" value="1"/>
</dbReference>
<organism evidence="3 4">
    <name type="scientific">Actinocorallia aurantiaca</name>
    <dbReference type="NCBI Taxonomy" id="46204"/>
    <lineage>
        <taxon>Bacteria</taxon>
        <taxon>Bacillati</taxon>
        <taxon>Actinomycetota</taxon>
        <taxon>Actinomycetes</taxon>
        <taxon>Streptosporangiales</taxon>
        <taxon>Thermomonosporaceae</taxon>
        <taxon>Actinocorallia</taxon>
    </lineage>
</organism>
<evidence type="ECO:0000259" key="2">
    <source>
        <dbReference type="PROSITE" id="PS50943"/>
    </source>
</evidence>
<comment type="caution">
    <text evidence="3">The sequence shown here is derived from an EMBL/GenBank/DDBJ whole genome shotgun (WGS) entry which is preliminary data.</text>
</comment>
<dbReference type="Pfam" id="PF19054">
    <property type="entry name" value="DUF5753"/>
    <property type="match status" value="1"/>
</dbReference>
<feature type="compositionally biased region" description="Low complexity" evidence="1">
    <location>
        <begin position="9"/>
        <end position="30"/>
    </location>
</feature>
<accession>A0ABP6GSD6</accession>
<dbReference type="Gene3D" id="1.10.260.40">
    <property type="entry name" value="lambda repressor-like DNA-binding domains"/>
    <property type="match status" value="1"/>
</dbReference>
<name>A0ABP6GSD6_9ACTN</name>
<feature type="region of interest" description="Disordered" evidence="1">
    <location>
        <begin position="1"/>
        <end position="30"/>
    </location>
</feature>
<gene>
    <name evidence="3" type="ORF">GCM10010439_30750</name>
</gene>
<evidence type="ECO:0000256" key="1">
    <source>
        <dbReference type="SAM" id="MobiDB-lite"/>
    </source>
</evidence>
<protein>
    <submittedName>
        <fullName evidence="3">Helix-turn-helix transcriptional regulator</fullName>
    </submittedName>
</protein>
<dbReference type="SMART" id="SM00530">
    <property type="entry name" value="HTH_XRE"/>
    <property type="match status" value="1"/>
</dbReference>
<dbReference type="RefSeq" id="WP_425547123.1">
    <property type="nucleotide sequence ID" value="NZ_BAAATZ010000012.1"/>
</dbReference>
<dbReference type="EMBL" id="BAAATZ010000012">
    <property type="protein sequence ID" value="GAA2726842.1"/>
    <property type="molecule type" value="Genomic_DNA"/>
</dbReference>
<keyword evidence="4" id="KW-1185">Reference proteome</keyword>
<dbReference type="InterPro" id="IPR043917">
    <property type="entry name" value="DUF5753"/>
</dbReference>
<dbReference type="InterPro" id="IPR010982">
    <property type="entry name" value="Lambda_DNA-bd_dom_sf"/>
</dbReference>
<evidence type="ECO:0000313" key="4">
    <source>
        <dbReference type="Proteomes" id="UP001501842"/>
    </source>
</evidence>